<dbReference type="OrthoDB" id="2020542at2759"/>
<feature type="domain" description="SLC12A transporter C-terminal" evidence="7">
    <location>
        <begin position="264"/>
        <end position="472"/>
    </location>
</feature>
<dbReference type="PANTHER" id="PTHR11827:SF100">
    <property type="entry name" value="CATION-CHLORIDE COTRANSPORTER 1"/>
    <property type="match status" value="1"/>
</dbReference>
<dbReference type="InterPro" id="IPR004841">
    <property type="entry name" value="AA-permease/SLC12A_dom"/>
</dbReference>
<dbReference type="AlphaFoldDB" id="A0A1Y1HQQ5"/>
<dbReference type="GO" id="GO:0015377">
    <property type="term" value="F:chloride:monoatomic cation symporter activity"/>
    <property type="evidence" value="ECO:0007669"/>
    <property type="project" value="InterPro"/>
</dbReference>
<proteinExistence type="predicted"/>
<dbReference type="Pfam" id="PF03522">
    <property type="entry name" value="SLC12"/>
    <property type="match status" value="2"/>
</dbReference>
<evidence type="ECO:0000259" key="6">
    <source>
        <dbReference type="Pfam" id="PF00324"/>
    </source>
</evidence>
<dbReference type="STRING" id="105231.A0A1Y1HQQ5"/>
<dbReference type="EMBL" id="DF237002">
    <property type="protein sequence ID" value="GAQ80413.1"/>
    <property type="molecule type" value="Genomic_DNA"/>
</dbReference>
<comment type="subcellular location">
    <subcellularLocation>
        <location evidence="1">Membrane</location>
        <topology evidence="1">Multi-pass membrane protein</topology>
    </subcellularLocation>
</comment>
<accession>A0A1Y1HQQ5</accession>
<feature type="domain" description="Amino acid permease/ SLC12A" evidence="6">
    <location>
        <begin position="2"/>
        <end position="108"/>
    </location>
</feature>
<dbReference type="Gene3D" id="1.20.1740.10">
    <property type="entry name" value="Amino acid/polyamine transporter I"/>
    <property type="match status" value="1"/>
</dbReference>
<dbReference type="InterPro" id="IPR018491">
    <property type="entry name" value="SLC12_C"/>
</dbReference>
<dbReference type="GO" id="GO:0016020">
    <property type="term" value="C:membrane"/>
    <property type="evidence" value="ECO:0007669"/>
    <property type="project" value="UniProtKB-SubCell"/>
</dbReference>
<dbReference type="PANTHER" id="PTHR11827">
    <property type="entry name" value="SOLUTE CARRIER FAMILY 12, CATION COTRANSPORTERS"/>
    <property type="match status" value="1"/>
</dbReference>
<feature type="domain" description="SLC12A transporter C-terminal" evidence="7">
    <location>
        <begin position="130"/>
        <end position="252"/>
    </location>
</feature>
<dbReference type="OMA" id="WPFSWRQ"/>
<keyword evidence="3 5" id="KW-1133">Transmembrane helix</keyword>
<evidence type="ECO:0000256" key="1">
    <source>
        <dbReference type="ARBA" id="ARBA00004141"/>
    </source>
</evidence>
<feature type="transmembrane region" description="Helical" evidence="5">
    <location>
        <begin position="38"/>
        <end position="70"/>
    </location>
</feature>
<organism evidence="8 9">
    <name type="scientific">Klebsormidium nitens</name>
    <name type="common">Green alga</name>
    <name type="synonym">Ulothrix nitens</name>
    <dbReference type="NCBI Taxonomy" id="105231"/>
    <lineage>
        <taxon>Eukaryota</taxon>
        <taxon>Viridiplantae</taxon>
        <taxon>Streptophyta</taxon>
        <taxon>Klebsormidiophyceae</taxon>
        <taxon>Klebsormidiales</taxon>
        <taxon>Klebsormidiaceae</taxon>
        <taxon>Klebsormidium</taxon>
    </lineage>
</organism>
<keyword evidence="4 5" id="KW-0472">Membrane</keyword>
<protein>
    <submittedName>
        <fullName evidence="8">Cation-chloride co-transporter protein</fullName>
    </submittedName>
</protein>
<evidence type="ECO:0000256" key="4">
    <source>
        <dbReference type="ARBA" id="ARBA00023136"/>
    </source>
</evidence>
<evidence type="ECO:0000256" key="3">
    <source>
        <dbReference type="ARBA" id="ARBA00022989"/>
    </source>
</evidence>
<evidence type="ECO:0000256" key="5">
    <source>
        <dbReference type="SAM" id="Phobius"/>
    </source>
</evidence>
<dbReference type="Pfam" id="PF00324">
    <property type="entry name" value="AA_permease"/>
    <property type="match status" value="1"/>
</dbReference>
<keyword evidence="2 5" id="KW-0812">Transmembrane</keyword>
<name>A0A1Y1HQQ5_KLENI</name>
<evidence type="ECO:0000259" key="7">
    <source>
        <dbReference type="Pfam" id="PF03522"/>
    </source>
</evidence>
<sequence length="472" mass="53816">MFFLLCYAGVNLSCFLLDLLDAPSWRPRWKWHHFLLSGFGALLCFVIMLIISWVFTIISVILAALIYYYVSVRGKAGDWGDGFKSAYFQLALRSIRTMGAKQVHPKNWYPIPLIYCKPWGILPADVPCHPMLPDFANCMKKKGRGLSIFVSIMEGDYGDCIEEAREATRTLTAYIEYKKCEAVGDVIVARTMEDGFRTLIQSMGIGNLKPNMVCMRYPEIWRDERRQLGNIPNQFVNIIRDCHVGGKAVVIVKGIDDWPGEYQKQYGFIDLYWIIRDGGLMLLLAMLLKSKKSFEACKIRVFCTAQEEGDAEQLKADVKKFLYDLRMEAEVIVLNYRAMDEEQAAAAISEEHAAERQTSADAVRQARKRIAARAAAHKAEVQAGDSRRPMDGEYKNYDEEKTSQFLHTTMKLNSIILKYSRAAAAVVLVSLPPPPPKHPSYNYMEYMDLLVDQVPKLLMVRGYKRDVVTIYS</sequence>
<dbReference type="InterPro" id="IPR004842">
    <property type="entry name" value="SLC12A_fam"/>
</dbReference>
<gene>
    <name evidence="8" type="ORF">KFL_000530390</name>
</gene>
<evidence type="ECO:0000256" key="2">
    <source>
        <dbReference type="ARBA" id="ARBA00022692"/>
    </source>
</evidence>
<dbReference type="Proteomes" id="UP000054558">
    <property type="component" value="Unassembled WGS sequence"/>
</dbReference>
<evidence type="ECO:0000313" key="8">
    <source>
        <dbReference type="EMBL" id="GAQ80413.1"/>
    </source>
</evidence>
<reference evidence="8 9" key="1">
    <citation type="journal article" date="2014" name="Nat. Commun.">
        <title>Klebsormidium flaccidum genome reveals primary factors for plant terrestrial adaptation.</title>
        <authorList>
            <person name="Hori K."/>
            <person name="Maruyama F."/>
            <person name="Fujisawa T."/>
            <person name="Togashi T."/>
            <person name="Yamamoto N."/>
            <person name="Seo M."/>
            <person name="Sato S."/>
            <person name="Yamada T."/>
            <person name="Mori H."/>
            <person name="Tajima N."/>
            <person name="Moriyama T."/>
            <person name="Ikeuchi M."/>
            <person name="Watanabe M."/>
            <person name="Wada H."/>
            <person name="Kobayashi K."/>
            <person name="Saito M."/>
            <person name="Masuda T."/>
            <person name="Sasaki-Sekimoto Y."/>
            <person name="Mashiguchi K."/>
            <person name="Awai K."/>
            <person name="Shimojima M."/>
            <person name="Masuda S."/>
            <person name="Iwai M."/>
            <person name="Nobusawa T."/>
            <person name="Narise T."/>
            <person name="Kondo S."/>
            <person name="Saito H."/>
            <person name="Sato R."/>
            <person name="Murakawa M."/>
            <person name="Ihara Y."/>
            <person name="Oshima-Yamada Y."/>
            <person name="Ohtaka K."/>
            <person name="Satoh M."/>
            <person name="Sonobe K."/>
            <person name="Ishii M."/>
            <person name="Ohtani R."/>
            <person name="Kanamori-Sato M."/>
            <person name="Honoki R."/>
            <person name="Miyazaki D."/>
            <person name="Mochizuki H."/>
            <person name="Umetsu J."/>
            <person name="Higashi K."/>
            <person name="Shibata D."/>
            <person name="Kamiya Y."/>
            <person name="Sato N."/>
            <person name="Nakamura Y."/>
            <person name="Tabata S."/>
            <person name="Ida S."/>
            <person name="Kurokawa K."/>
            <person name="Ohta H."/>
        </authorList>
    </citation>
    <scope>NUCLEOTIDE SEQUENCE [LARGE SCALE GENOMIC DNA]</scope>
    <source>
        <strain evidence="8 9">NIES-2285</strain>
    </source>
</reference>
<keyword evidence="9" id="KW-1185">Reference proteome</keyword>
<evidence type="ECO:0000313" key="9">
    <source>
        <dbReference type="Proteomes" id="UP000054558"/>
    </source>
</evidence>